<reference evidence="2 3" key="1">
    <citation type="journal article" date="2018" name="Mol. Plant">
        <title>The genome of Artemisia annua provides insight into the evolution of Asteraceae family and artemisinin biosynthesis.</title>
        <authorList>
            <person name="Shen Q."/>
            <person name="Zhang L."/>
            <person name="Liao Z."/>
            <person name="Wang S."/>
            <person name="Yan T."/>
            <person name="Shi P."/>
            <person name="Liu M."/>
            <person name="Fu X."/>
            <person name="Pan Q."/>
            <person name="Wang Y."/>
            <person name="Lv Z."/>
            <person name="Lu X."/>
            <person name="Zhang F."/>
            <person name="Jiang W."/>
            <person name="Ma Y."/>
            <person name="Chen M."/>
            <person name="Hao X."/>
            <person name="Li L."/>
            <person name="Tang Y."/>
            <person name="Lv G."/>
            <person name="Zhou Y."/>
            <person name="Sun X."/>
            <person name="Brodelius P.E."/>
            <person name="Rose J.K.C."/>
            <person name="Tang K."/>
        </authorList>
    </citation>
    <scope>NUCLEOTIDE SEQUENCE [LARGE SCALE GENOMIC DNA]</scope>
    <source>
        <strain evidence="3">cv. Huhao1</strain>
        <tissue evidence="2">Leaf</tissue>
    </source>
</reference>
<feature type="domain" description="F-box" evidence="1">
    <location>
        <begin position="4"/>
        <end position="44"/>
    </location>
</feature>
<dbReference type="SMART" id="SM00256">
    <property type="entry name" value="FBOX"/>
    <property type="match status" value="1"/>
</dbReference>
<comment type="caution">
    <text evidence="2">The sequence shown here is derived from an EMBL/GenBank/DDBJ whole genome shotgun (WGS) entry which is preliminary data.</text>
</comment>
<name>A0A2U1QEU1_ARTAN</name>
<keyword evidence="3" id="KW-1185">Reference proteome</keyword>
<dbReference type="InterPro" id="IPR001810">
    <property type="entry name" value="F-box_dom"/>
</dbReference>
<organism evidence="2 3">
    <name type="scientific">Artemisia annua</name>
    <name type="common">Sweet wormwood</name>
    <dbReference type="NCBI Taxonomy" id="35608"/>
    <lineage>
        <taxon>Eukaryota</taxon>
        <taxon>Viridiplantae</taxon>
        <taxon>Streptophyta</taxon>
        <taxon>Embryophyta</taxon>
        <taxon>Tracheophyta</taxon>
        <taxon>Spermatophyta</taxon>
        <taxon>Magnoliopsida</taxon>
        <taxon>eudicotyledons</taxon>
        <taxon>Gunneridae</taxon>
        <taxon>Pentapetalae</taxon>
        <taxon>asterids</taxon>
        <taxon>campanulids</taxon>
        <taxon>Asterales</taxon>
        <taxon>Asteraceae</taxon>
        <taxon>Asteroideae</taxon>
        <taxon>Anthemideae</taxon>
        <taxon>Artemisiinae</taxon>
        <taxon>Artemisia</taxon>
    </lineage>
</organism>
<dbReference type="Proteomes" id="UP000245207">
    <property type="component" value="Unassembled WGS sequence"/>
</dbReference>
<dbReference type="Pfam" id="PF08268">
    <property type="entry name" value="FBA_3"/>
    <property type="match status" value="2"/>
</dbReference>
<evidence type="ECO:0000259" key="1">
    <source>
        <dbReference type="SMART" id="SM00256"/>
    </source>
</evidence>
<accession>A0A2U1QEU1</accession>
<dbReference type="InterPro" id="IPR012674">
    <property type="entry name" value="Calycin"/>
</dbReference>
<dbReference type="AlphaFoldDB" id="A0A2U1QEU1"/>
<gene>
    <name evidence="2" type="ORF">CTI12_AA037900</name>
</gene>
<dbReference type="GO" id="GO:0010028">
    <property type="term" value="P:xanthophyll cycle"/>
    <property type="evidence" value="ECO:0007669"/>
    <property type="project" value="InterPro"/>
</dbReference>
<dbReference type="EMBL" id="PKPP01000174">
    <property type="protein sequence ID" value="PWA96508.1"/>
    <property type="molecule type" value="Genomic_DNA"/>
</dbReference>
<proteinExistence type="predicted"/>
<dbReference type="Gene3D" id="2.40.128.20">
    <property type="match status" value="1"/>
</dbReference>
<dbReference type="InterPro" id="IPR044682">
    <property type="entry name" value="VDE"/>
</dbReference>
<dbReference type="OrthoDB" id="420426at2759"/>
<dbReference type="NCBIfam" id="TIGR01640">
    <property type="entry name" value="F_box_assoc_1"/>
    <property type="match status" value="1"/>
</dbReference>
<protein>
    <submittedName>
        <fullName evidence="2">Violaxanthin de-epoxidase-related protein</fullName>
    </submittedName>
</protein>
<dbReference type="GO" id="GO:0046422">
    <property type="term" value="F:violaxanthin de-epoxidase activity"/>
    <property type="evidence" value="ECO:0007669"/>
    <property type="project" value="InterPro"/>
</dbReference>
<dbReference type="Pfam" id="PF07137">
    <property type="entry name" value="VDE"/>
    <property type="match status" value="1"/>
</dbReference>
<dbReference type="Gene3D" id="1.20.1280.50">
    <property type="match status" value="1"/>
</dbReference>
<sequence length="960" mass="110991">MDTLPSNIMFHIFSRVPAKCLARSRCVSKEWCKYIDDRYLMIVGDERVNEEPIPILYHSHLSRERITRSLCFHVLESKHTGTADHTYVLEPKEDPFLEFLRKKPLSESSKVEIEVQGSCNGLMCLSQDEGDVVTTLFVVHPLRKECYELPPLRMRWMFRESCGLGFDTSTNTLKMVCVLFREYEPSRDPYMVRQKLCTMVHVFGTNSWQEIPKVPSYPITGRAIFANGRLHWLVSCLDIKTGESGRPIICFDLEKEEFGLIDPPQRMCDLWREYICIYDHLVDLNGEVGYVCLKNMEVWVLKQKEWVPHCRFEILNVPYGCIEESRNEKELCSIIKDNIKKKLISLRVKKSNAVMRVAELWGLKWRVLIYGFLYISYVGMQRIEGNESLVLSAKQAKYFITTEMIWSSLHQRALYIDDIHLKSFDDRLKWVDENYEMLVFTDDVLESNAALRKELTSANILLIVLITKETRGSFVPIEEKGNFLFTGLNKKTKETIELSKTISEAWLRQNSDDIRFCLLIIINAYIKPVPVLKNLRAQGFSTLNCMVSNCGRQVLNCLLDPNCRKALQCLNQCSPVDQHNCLDLDAKIPEKPFVPPMVKFQDKILSHEIAEDLFVGWLGNLDWSWRVVAGQNPAYDQFPCQYQLFYRGKAKGSFWYEPVFQVKTLDGKLVWRRRKYRVKRGKVAGTFYFSVLDNGVVSNEYWTIVDVSEDFSWGLFYYSGAARVAGQSYTGAVLWELFDVDNCECNDPPLGLPEGSREAIFANGCLHWLVSHVAKDGGIGVIWFDVNKEEFGLIDPPKGVFYICSIHSCVYCQLVDLNGEVGYVCHTTMEVWVLKQKEWVPHCRFKEYANGCQVLGCWNKDGDMLVRQRSTGNSFFVYNLKSGLLDRTDIVVPDKGRHPNIFMHPNKLSSIRGISANSFSMKKRDLKNIFMHRNKRSSIRGIRTNSFSMKESCQRLLSCY</sequence>
<dbReference type="InterPro" id="IPR010788">
    <property type="entry name" value="VDE_dom"/>
</dbReference>
<evidence type="ECO:0000313" key="3">
    <source>
        <dbReference type="Proteomes" id="UP000245207"/>
    </source>
</evidence>
<dbReference type="SUPFAM" id="SSF81383">
    <property type="entry name" value="F-box domain"/>
    <property type="match status" value="1"/>
</dbReference>
<dbReference type="PANTHER" id="PTHR33970">
    <property type="entry name" value="VIOLAXANTHIN DE-EPOXIDASE, CHLOROPLASTIC-RELATED"/>
    <property type="match status" value="1"/>
</dbReference>
<evidence type="ECO:0000313" key="2">
    <source>
        <dbReference type="EMBL" id="PWA96508.1"/>
    </source>
</evidence>
<dbReference type="InterPro" id="IPR036047">
    <property type="entry name" value="F-box-like_dom_sf"/>
</dbReference>
<dbReference type="PANTHER" id="PTHR33970:SF2">
    <property type="entry name" value="OS01G0716400 PROTEIN"/>
    <property type="match status" value="1"/>
</dbReference>
<dbReference type="InterPro" id="IPR013187">
    <property type="entry name" value="F-box-assoc_dom_typ3"/>
</dbReference>
<dbReference type="STRING" id="35608.A0A2U1QEU1"/>
<dbReference type="Pfam" id="PF12937">
    <property type="entry name" value="F-box-like"/>
    <property type="match status" value="1"/>
</dbReference>
<dbReference type="InterPro" id="IPR017451">
    <property type="entry name" value="F-box-assoc_interact_dom"/>
</dbReference>